<dbReference type="RefSeq" id="XP_022983398.1">
    <property type="nucleotide sequence ID" value="XM_023127630.1"/>
</dbReference>
<keyword evidence="2" id="KW-0808">Transferase</keyword>
<dbReference type="PANTHER" id="PTHR31623">
    <property type="entry name" value="F21J9.9"/>
    <property type="match status" value="1"/>
</dbReference>
<dbReference type="PANTHER" id="PTHR31623:SF122">
    <property type="entry name" value="HXXXD-TYPE ACYL-TRANSFERASE FAMILY PROTEIN"/>
    <property type="match status" value="1"/>
</dbReference>
<evidence type="ECO:0000256" key="4">
    <source>
        <dbReference type="SAM" id="MobiDB-lite"/>
    </source>
</evidence>
<evidence type="ECO:0000313" key="5">
    <source>
        <dbReference type="Proteomes" id="UP000504608"/>
    </source>
</evidence>
<dbReference type="GeneID" id="111482005"/>
<gene>
    <name evidence="6" type="primary">LOC111482005</name>
</gene>
<proteinExistence type="inferred from homology"/>
<dbReference type="GO" id="GO:0016746">
    <property type="term" value="F:acyltransferase activity"/>
    <property type="evidence" value="ECO:0007669"/>
    <property type="project" value="UniProtKB-KW"/>
</dbReference>
<dbReference type="OrthoDB" id="671439at2759"/>
<reference evidence="6" key="1">
    <citation type="submission" date="2025-08" db="UniProtKB">
        <authorList>
            <consortium name="RefSeq"/>
        </authorList>
    </citation>
    <scope>IDENTIFICATION</scope>
    <source>
        <tissue evidence="6">Young leaves</tissue>
    </source>
</reference>
<dbReference type="Pfam" id="PF02458">
    <property type="entry name" value="Transferase"/>
    <property type="match status" value="1"/>
</dbReference>
<dbReference type="Gene3D" id="3.30.559.10">
    <property type="entry name" value="Chloramphenicol acetyltransferase-like domain"/>
    <property type="match status" value="1"/>
</dbReference>
<accession>A0A6J1J7N1</accession>
<dbReference type="Proteomes" id="UP000504608">
    <property type="component" value="Unplaced"/>
</dbReference>
<keyword evidence="5" id="KW-1185">Reference proteome</keyword>
<evidence type="ECO:0000256" key="1">
    <source>
        <dbReference type="ARBA" id="ARBA00009861"/>
    </source>
</evidence>
<name>A0A6J1J7N1_CUCMA</name>
<comment type="similarity">
    <text evidence="1">Belongs to the plant acyltransferase family.</text>
</comment>
<evidence type="ECO:0000313" key="6">
    <source>
        <dbReference type="RefSeq" id="XP_022983398.1"/>
    </source>
</evidence>
<evidence type="ECO:0000256" key="2">
    <source>
        <dbReference type="ARBA" id="ARBA00022679"/>
    </source>
</evidence>
<evidence type="ECO:0000256" key="3">
    <source>
        <dbReference type="ARBA" id="ARBA00023315"/>
    </source>
</evidence>
<keyword evidence="3" id="KW-0012">Acyltransferase</keyword>
<organism evidence="5 6">
    <name type="scientific">Cucurbita maxima</name>
    <name type="common">Pumpkin</name>
    <name type="synonym">Winter squash</name>
    <dbReference type="NCBI Taxonomy" id="3661"/>
    <lineage>
        <taxon>Eukaryota</taxon>
        <taxon>Viridiplantae</taxon>
        <taxon>Streptophyta</taxon>
        <taxon>Embryophyta</taxon>
        <taxon>Tracheophyta</taxon>
        <taxon>Spermatophyta</taxon>
        <taxon>Magnoliopsida</taxon>
        <taxon>eudicotyledons</taxon>
        <taxon>Gunneridae</taxon>
        <taxon>Pentapetalae</taxon>
        <taxon>rosids</taxon>
        <taxon>fabids</taxon>
        <taxon>Cucurbitales</taxon>
        <taxon>Cucurbitaceae</taxon>
        <taxon>Cucurbiteae</taxon>
        <taxon>Cucurbita</taxon>
    </lineage>
</organism>
<dbReference type="InterPro" id="IPR023213">
    <property type="entry name" value="CAT-like_dom_sf"/>
</dbReference>
<protein>
    <submittedName>
        <fullName evidence="6">Vinorine synthase-like</fullName>
    </submittedName>
</protein>
<sequence>MASLTNFMNDWASISRSSDDGDLPVVSPEINGVSYFPPELDAGGDPSGGGHGSGTERRDENVISKRLVFEGSKIAALKAMVCEEVENPTRVQILTAFIYKAVLSAKYSATGSRPATSLLQLINVRRRVEPPLPETLTGNIITFFIASSTAAEQREMELCNMVGDMKTSFEEFCKTFPRNYRDEAWSSLHKLHAKESMETWRNPGERSVYTCTSWCRFPMYEADFGWGKPEWITVPEAPWKNMILLMDAKNGDGIEAMVSLDKEEMAAFEQNQELLSFCELKTAAQMLSPIA</sequence>
<dbReference type="KEGG" id="cmax:111482005"/>
<dbReference type="AlphaFoldDB" id="A0A6J1J7N1"/>
<feature type="region of interest" description="Disordered" evidence="4">
    <location>
        <begin position="36"/>
        <end position="59"/>
    </location>
</feature>